<dbReference type="Pfam" id="PF07508">
    <property type="entry name" value="Recombinase"/>
    <property type="match status" value="1"/>
</dbReference>
<feature type="domain" description="Recombinase" evidence="2">
    <location>
        <begin position="157"/>
        <end position="273"/>
    </location>
</feature>
<name>A0ABY6ZA84_9BACL</name>
<dbReference type="Gene3D" id="3.90.1750.20">
    <property type="entry name" value="Putative Large Serine Recombinase, Chain B, Domain 2"/>
    <property type="match status" value="1"/>
</dbReference>
<dbReference type="Proteomes" id="UP001164761">
    <property type="component" value="Chromosome"/>
</dbReference>
<keyword evidence="4" id="KW-1185">Reference proteome</keyword>
<dbReference type="SUPFAM" id="SSF53041">
    <property type="entry name" value="Resolvase-like"/>
    <property type="match status" value="1"/>
</dbReference>
<dbReference type="InterPro" id="IPR036162">
    <property type="entry name" value="Resolvase-like_N_sf"/>
</dbReference>
<protein>
    <submittedName>
        <fullName evidence="3">Recombinase family protein</fullName>
    </submittedName>
</protein>
<evidence type="ECO:0000259" key="1">
    <source>
        <dbReference type="PROSITE" id="PS51736"/>
    </source>
</evidence>
<dbReference type="InterPro" id="IPR006119">
    <property type="entry name" value="Resolv_N"/>
</dbReference>
<dbReference type="Gene3D" id="3.40.50.1390">
    <property type="entry name" value="Resolvase, N-terminal catalytic domain"/>
    <property type="match status" value="1"/>
</dbReference>
<dbReference type="InterPro" id="IPR038109">
    <property type="entry name" value="DNA_bind_recomb_sf"/>
</dbReference>
<dbReference type="Pfam" id="PF13408">
    <property type="entry name" value="Zn_ribbon_recom"/>
    <property type="match status" value="1"/>
</dbReference>
<feature type="domain" description="Resolvase/invertase-type recombinase catalytic" evidence="1">
    <location>
        <begin position="2"/>
        <end position="149"/>
    </location>
</feature>
<organism evidence="3 4">
    <name type="scientific">Alicyclobacillus fastidiosus</name>
    <dbReference type="NCBI Taxonomy" id="392011"/>
    <lineage>
        <taxon>Bacteria</taxon>
        <taxon>Bacillati</taxon>
        <taxon>Bacillota</taxon>
        <taxon>Bacilli</taxon>
        <taxon>Bacillales</taxon>
        <taxon>Alicyclobacillaceae</taxon>
        <taxon>Alicyclobacillus</taxon>
    </lineage>
</organism>
<sequence length="484" mass="55554">MRTAIYTRVSTDQQAEDGFSLDAQLSRLHSYCHSQGWSVAAVYTDEGRSGKDMQRPALTQLLDDVKHRKFDVVLVYKLDRLTRSVRDLDELLSIFNAYGVGFKSATEVYDTTSATGRLFLHLVASLAQWERETIAERTRVGQEQMTYEGKWSGGRAPFGYDYVGGRLVKNAAQAVVVREIFQRYADGQGTGRILTWLNQPDNPQLAPNRRWTQWGLKYVLRNPLYAGYVRYGYRTGDGRRQPNPIIAKGEHEAIIGDALWRRADDVRRHRFRQPSEFHPGTYPLTGVVRCGHCGAAMSGRTKHSSSHGKSVVKRYYACNERQQSRLCNMPMIQQEVIEEAVLKEIECFYCTHDEIPSDPTSDATKAVERLSDEIAMVRKRRHRWMSAFEDGAITSLELRGRLDDLNDEERLLQMRLVELQTATPLDAAYLRELTGSFRCTWNACEPFERKELVHLLIKRLDVHVNGEIVRNRPAPLRLQIEFHV</sequence>
<dbReference type="InterPro" id="IPR011109">
    <property type="entry name" value="DNA_bind_recombinase_dom"/>
</dbReference>
<dbReference type="EMBL" id="CP104067">
    <property type="protein sequence ID" value="WAH39640.1"/>
    <property type="molecule type" value="Genomic_DNA"/>
</dbReference>
<dbReference type="InterPro" id="IPR025827">
    <property type="entry name" value="Zn_ribbon_recom_dom"/>
</dbReference>
<dbReference type="PANTHER" id="PTHR30461">
    <property type="entry name" value="DNA-INVERTASE FROM LAMBDOID PROPHAGE"/>
    <property type="match status" value="1"/>
</dbReference>
<dbReference type="PANTHER" id="PTHR30461:SF23">
    <property type="entry name" value="DNA RECOMBINASE-RELATED"/>
    <property type="match status" value="1"/>
</dbReference>
<dbReference type="InterPro" id="IPR050639">
    <property type="entry name" value="SSR_resolvase"/>
</dbReference>
<reference evidence="3" key="1">
    <citation type="submission" date="2022-08" db="EMBL/GenBank/DDBJ databases">
        <title>Alicyclobacillus fastidiosus DSM 17978, complete genome.</title>
        <authorList>
            <person name="Wang Q."/>
            <person name="Cai R."/>
            <person name="Wang Z."/>
        </authorList>
    </citation>
    <scope>NUCLEOTIDE SEQUENCE</scope>
    <source>
        <strain evidence="3">DSM 17978</strain>
    </source>
</reference>
<dbReference type="SMART" id="SM00857">
    <property type="entry name" value="Resolvase"/>
    <property type="match status" value="1"/>
</dbReference>
<dbReference type="PROSITE" id="PS51737">
    <property type="entry name" value="RECOMBINASE_DNA_BIND"/>
    <property type="match status" value="1"/>
</dbReference>
<proteinExistence type="predicted"/>
<evidence type="ECO:0000259" key="2">
    <source>
        <dbReference type="PROSITE" id="PS51737"/>
    </source>
</evidence>
<dbReference type="RefSeq" id="WP_268003537.1">
    <property type="nucleotide sequence ID" value="NZ_CP104067.1"/>
</dbReference>
<accession>A0ABY6ZA84</accession>
<evidence type="ECO:0000313" key="4">
    <source>
        <dbReference type="Proteomes" id="UP001164761"/>
    </source>
</evidence>
<gene>
    <name evidence="3" type="ORF">NZD89_14560</name>
</gene>
<dbReference type="PROSITE" id="PS51736">
    <property type="entry name" value="RECOMBINASES_3"/>
    <property type="match status" value="1"/>
</dbReference>
<dbReference type="Pfam" id="PF00239">
    <property type="entry name" value="Resolvase"/>
    <property type="match status" value="1"/>
</dbReference>
<dbReference type="CDD" id="cd00338">
    <property type="entry name" value="Ser_Recombinase"/>
    <property type="match status" value="1"/>
</dbReference>
<evidence type="ECO:0000313" key="3">
    <source>
        <dbReference type="EMBL" id="WAH39640.1"/>
    </source>
</evidence>